<dbReference type="InterPro" id="IPR019775">
    <property type="entry name" value="WD40_repeat_CS"/>
</dbReference>
<dbReference type="GO" id="GO:2000001">
    <property type="term" value="P:regulation of DNA damage checkpoint"/>
    <property type="evidence" value="ECO:0007669"/>
    <property type="project" value="TreeGrafter"/>
</dbReference>
<dbReference type="eggNOG" id="KOG4328">
    <property type="taxonomic scope" value="Eukaryota"/>
</dbReference>
<name>V7CCP2_PHAVU</name>
<dbReference type="OrthoDB" id="9890280at2759"/>
<keyword evidence="6" id="KW-0227">DNA damage</keyword>
<organism evidence="9 10">
    <name type="scientific">Phaseolus vulgaris</name>
    <name type="common">Kidney bean</name>
    <name type="synonym">French bean</name>
    <dbReference type="NCBI Taxonomy" id="3885"/>
    <lineage>
        <taxon>Eukaryota</taxon>
        <taxon>Viridiplantae</taxon>
        <taxon>Streptophyta</taxon>
        <taxon>Embryophyta</taxon>
        <taxon>Tracheophyta</taxon>
        <taxon>Spermatophyta</taxon>
        <taxon>Magnoliopsida</taxon>
        <taxon>eudicotyledons</taxon>
        <taxon>Gunneridae</taxon>
        <taxon>Pentapetalae</taxon>
        <taxon>rosids</taxon>
        <taxon>fabids</taxon>
        <taxon>Fabales</taxon>
        <taxon>Fabaceae</taxon>
        <taxon>Papilionoideae</taxon>
        <taxon>50 kb inversion clade</taxon>
        <taxon>NPAAA clade</taxon>
        <taxon>indigoferoid/millettioid clade</taxon>
        <taxon>Phaseoleae</taxon>
        <taxon>Phaseolus</taxon>
    </lineage>
</organism>
<accession>V7CCP2</accession>
<protein>
    <recommendedName>
        <fullName evidence="3">WD repeat-containing protein 76</fullName>
    </recommendedName>
</protein>
<dbReference type="SMR" id="V7CCP2"/>
<evidence type="ECO:0000313" key="9">
    <source>
        <dbReference type="EMBL" id="ESW27123.1"/>
    </source>
</evidence>
<proteinExistence type="inferred from homology"/>
<keyword evidence="10" id="KW-1185">Reference proteome</keyword>
<dbReference type="OMA" id="DPNTLYW"/>
<dbReference type="SUPFAM" id="SSF50978">
    <property type="entry name" value="WD40 repeat-like"/>
    <property type="match status" value="1"/>
</dbReference>
<evidence type="ECO:0000256" key="8">
    <source>
        <dbReference type="SAM" id="MobiDB-lite"/>
    </source>
</evidence>
<dbReference type="GO" id="GO:0005634">
    <property type="term" value="C:nucleus"/>
    <property type="evidence" value="ECO:0007669"/>
    <property type="project" value="TreeGrafter"/>
</dbReference>
<dbReference type="AlphaFoldDB" id="V7CCP2"/>
<dbReference type="Pfam" id="PF00400">
    <property type="entry name" value="WD40"/>
    <property type="match status" value="2"/>
</dbReference>
<comment type="function">
    <text evidence="1">Specifically binds 5-hydroxymethylcytosine (5hmC), suggesting that it acts as a specific reader of 5hmC.</text>
</comment>
<dbReference type="PANTHER" id="PTHR14773:SF0">
    <property type="entry name" value="WD REPEAT-CONTAINING PROTEIN 76"/>
    <property type="match status" value="1"/>
</dbReference>
<evidence type="ECO:0000256" key="4">
    <source>
        <dbReference type="ARBA" id="ARBA00022574"/>
    </source>
</evidence>
<evidence type="ECO:0000256" key="3">
    <source>
        <dbReference type="ARBA" id="ARBA00021234"/>
    </source>
</evidence>
<evidence type="ECO:0000313" key="10">
    <source>
        <dbReference type="Proteomes" id="UP000000226"/>
    </source>
</evidence>
<dbReference type="FunFam" id="2.130.10.10:FF:000180">
    <property type="entry name" value="WD repeat-containing protein 76"/>
    <property type="match status" value="1"/>
</dbReference>
<dbReference type="Gene3D" id="2.130.10.10">
    <property type="entry name" value="YVTN repeat-like/Quinoprotein amine dehydrogenase"/>
    <property type="match status" value="1"/>
</dbReference>
<evidence type="ECO:0000256" key="7">
    <source>
        <dbReference type="ARBA" id="ARBA00023125"/>
    </source>
</evidence>
<gene>
    <name evidence="9" type="ORF">PHAVU_003G175900g</name>
</gene>
<dbReference type="GO" id="GO:0009737">
    <property type="term" value="P:response to abscisic acid"/>
    <property type="evidence" value="ECO:0007669"/>
    <property type="project" value="EnsemblPlants"/>
</dbReference>
<dbReference type="EMBL" id="CM002290">
    <property type="protein sequence ID" value="ESW27123.1"/>
    <property type="molecule type" value="Genomic_DNA"/>
</dbReference>
<evidence type="ECO:0000256" key="6">
    <source>
        <dbReference type="ARBA" id="ARBA00022763"/>
    </source>
</evidence>
<sequence>MASEKLTDYELKRLENIRRNDEMMAALKLHSKATQLSNFKRQRVETKSYRVKSEKKPKTENPIVIRVRRSLRTRGIPPDCQGLDGDSVCPTTPPEEKPPCDVSLGPLSMANVRESDHSDSSFIESLMGMAQDDSVQKGKVVDSLDLESLSLDPENIARVTSGRITNVTFFPSSSVRMLAAGNKYGNIAFWNVGDNEVHLYHPHKAPISGILIQPHCFSKIYTSCYDGVLRLMDAEKEIFDLVFESDEKIYALSQPTNETSCLYLAEGSGGLSIWDNRVGKRSSHWDLHDSRINTIDFNCENPHIVATSSSDATACTWDLRYINDNNLTALRTFTHKRSVQSAYFSPSGGSLATTSLDNTIGIYSGVNYEDAAVISHFNQTGRWLSTFRAKWGWDDKYLFIGNMSRGVDVVSAVQRKIAMTLESPHISAIPCRFAINSYEVGMLVGATSGGQVYVWTSR</sequence>
<dbReference type="Proteomes" id="UP000000226">
    <property type="component" value="Chromosome 3"/>
</dbReference>
<dbReference type="GO" id="GO:0006974">
    <property type="term" value="P:DNA damage response"/>
    <property type="evidence" value="ECO:0007669"/>
    <property type="project" value="UniProtKB-KW"/>
</dbReference>
<dbReference type="STRING" id="3885.V7CCP2"/>
<evidence type="ECO:0000256" key="2">
    <source>
        <dbReference type="ARBA" id="ARBA00005434"/>
    </source>
</evidence>
<dbReference type="SMART" id="SM00320">
    <property type="entry name" value="WD40"/>
    <property type="match status" value="4"/>
</dbReference>
<dbReference type="InterPro" id="IPR050853">
    <property type="entry name" value="WD_repeat_DNA-damage-binding"/>
</dbReference>
<keyword evidence="4" id="KW-0853">WD repeat</keyword>
<dbReference type="InterPro" id="IPR001680">
    <property type="entry name" value="WD40_rpt"/>
</dbReference>
<dbReference type="GO" id="GO:0003677">
    <property type="term" value="F:DNA binding"/>
    <property type="evidence" value="ECO:0007669"/>
    <property type="project" value="UniProtKB-KW"/>
</dbReference>
<keyword evidence="5" id="KW-0677">Repeat</keyword>
<dbReference type="InterPro" id="IPR036322">
    <property type="entry name" value="WD40_repeat_dom_sf"/>
</dbReference>
<evidence type="ECO:0000256" key="5">
    <source>
        <dbReference type="ARBA" id="ARBA00022737"/>
    </source>
</evidence>
<dbReference type="InterPro" id="IPR015943">
    <property type="entry name" value="WD40/YVTN_repeat-like_dom_sf"/>
</dbReference>
<dbReference type="PROSITE" id="PS00678">
    <property type="entry name" value="WD_REPEATS_1"/>
    <property type="match status" value="1"/>
</dbReference>
<feature type="region of interest" description="Disordered" evidence="8">
    <location>
        <begin position="75"/>
        <end position="102"/>
    </location>
</feature>
<dbReference type="Gramene" id="ESW27123">
    <property type="protein sequence ID" value="ESW27123"/>
    <property type="gene ID" value="PHAVU_003G175900g"/>
</dbReference>
<reference evidence="10" key="1">
    <citation type="journal article" date="2014" name="Nat. Genet.">
        <title>A reference genome for common bean and genome-wide analysis of dual domestications.</title>
        <authorList>
            <person name="Schmutz J."/>
            <person name="McClean P.E."/>
            <person name="Mamidi S."/>
            <person name="Wu G.A."/>
            <person name="Cannon S.B."/>
            <person name="Grimwood J."/>
            <person name="Jenkins J."/>
            <person name="Shu S."/>
            <person name="Song Q."/>
            <person name="Chavarro C."/>
            <person name="Torres-Torres M."/>
            <person name="Geffroy V."/>
            <person name="Moghaddam S.M."/>
            <person name="Gao D."/>
            <person name="Abernathy B."/>
            <person name="Barry K."/>
            <person name="Blair M."/>
            <person name="Brick M.A."/>
            <person name="Chovatia M."/>
            <person name="Gepts P."/>
            <person name="Goodstein D.M."/>
            <person name="Gonzales M."/>
            <person name="Hellsten U."/>
            <person name="Hyten D.L."/>
            <person name="Jia G."/>
            <person name="Kelly J.D."/>
            <person name="Kudrna D."/>
            <person name="Lee R."/>
            <person name="Richard M.M."/>
            <person name="Miklas P.N."/>
            <person name="Osorno J.M."/>
            <person name="Rodrigues J."/>
            <person name="Thareau V."/>
            <person name="Urrea C.A."/>
            <person name="Wang M."/>
            <person name="Yu Y."/>
            <person name="Zhang M."/>
            <person name="Wing R.A."/>
            <person name="Cregan P.B."/>
            <person name="Rokhsar D.S."/>
            <person name="Jackson S.A."/>
        </authorList>
    </citation>
    <scope>NUCLEOTIDE SEQUENCE [LARGE SCALE GENOMIC DNA]</scope>
    <source>
        <strain evidence="10">cv. G19833</strain>
    </source>
</reference>
<evidence type="ECO:0000256" key="1">
    <source>
        <dbReference type="ARBA" id="ARBA00002530"/>
    </source>
</evidence>
<dbReference type="PANTHER" id="PTHR14773">
    <property type="entry name" value="WD REPEAT-CONTAINING PROTEIN 76"/>
    <property type="match status" value="1"/>
</dbReference>
<keyword evidence="7" id="KW-0238">DNA-binding</keyword>
<comment type="similarity">
    <text evidence="2">Belongs to the WD repeat DDB2/WDR76 family.</text>
</comment>
<dbReference type="GO" id="GO:0009414">
    <property type="term" value="P:response to water deprivation"/>
    <property type="evidence" value="ECO:0007669"/>
    <property type="project" value="EnsemblPlants"/>
</dbReference>